<dbReference type="SUPFAM" id="SSF53448">
    <property type="entry name" value="Nucleotide-diphospho-sugar transferases"/>
    <property type="match status" value="1"/>
</dbReference>
<dbReference type="GO" id="GO:0008120">
    <property type="term" value="F:ceramide glucosyltransferase activity"/>
    <property type="evidence" value="ECO:0007669"/>
    <property type="project" value="UniProtKB-EC"/>
</dbReference>
<sequence length="580" mass="65192">MEFFWKKSKREFQLTVSTFGNSSTEKSFSSKGETLTWGRENHGKGIGVGDWIFQVTDISGEMPSFDSFDAFLLAASNACCSPIALFIQIQGFFICLLLALGWALASYVRNKEIRKIKESTEKGNSFAFLCCDINDLEHSNQVNLPRVSVVMPLKGYGEHNLHNWRSQITSLYGGPIEFLFVVESTVDPAYHAISLLLKDFEDEVDAKIIVAGLSTTCSQKIHNQLVGVQKMHKDSKYVLFLDDDVRLHPGSIGALTAEMDKNPDIFIQTGYPLDLPSGSLGSYCIYEYHMPCSMGFATGGKTFFLWGGCMMMHADDFRTDRHGVVSELRDGGYSDDMTLAAIAGAHKRLITSPPVAVFPHPLASDLSFGRYWNYLRKQTFVLESYTTKVNWIMNRALFSTHCYLSWGFVAPYIMSGIHLAAALRLYFKGYSFDEAPFSYTGLLLAGCLATCTVIELLSMWNLTRIEVQLCNLLSPEAPPMSLASYNWCLVFMAMLVDNFLYPISAMRSHFSQSINWSGIRYHLKDGKIHTIERSKDKGPKFTDLGGKHLYGRKGATSNYSFLLSLSRSLAQWRQPKKYDV</sequence>
<keyword evidence="9 11" id="KW-1133">Transmembrane helix</keyword>
<feature type="transmembrane region" description="Helical" evidence="11">
    <location>
        <begin position="83"/>
        <end position="105"/>
    </location>
</feature>
<evidence type="ECO:0000313" key="12">
    <source>
        <dbReference type="EMBL" id="CAA0814310.1"/>
    </source>
</evidence>
<evidence type="ECO:0000256" key="6">
    <source>
        <dbReference type="ARBA" id="ARBA00022676"/>
    </source>
</evidence>
<dbReference type="EC" id="2.4.1.80" evidence="5"/>
<evidence type="ECO:0000256" key="4">
    <source>
        <dbReference type="ARBA" id="ARBA00006739"/>
    </source>
</evidence>
<dbReference type="GO" id="GO:0016020">
    <property type="term" value="C:membrane"/>
    <property type="evidence" value="ECO:0007669"/>
    <property type="project" value="UniProtKB-SubCell"/>
</dbReference>
<dbReference type="PANTHER" id="PTHR12726:SF0">
    <property type="entry name" value="CERAMIDE GLUCOSYLTRANSFERASE"/>
    <property type="match status" value="1"/>
</dbReference>
<keyword evidence="7 12" id="KW-0808">Transferase</keyword>
<comment type="subcellular location">
    <subcellularLocation>
        <location evidence="1">Membrane</location>
        <topology evidence="1">Multi-pass membrane protein</topology>
    </subcellularLocation>
</comment>
<dbReference type="PANTHER" id="PTHR12726">
    <property type="entry name" value="CERAMIDE GLUCOSYLTRANSFERASE"/>
    <property type="match status" value="1"/>
</dbReference>
<comment type="pathway">
    <text evidence="2">Lipid metabolism; sphingolipid metabolism.</text>
</comment>
<accession>A0A9N7MRR8</accession>
<feature type="transmembrane region" description="Helical" evidence="11">
    <location>
        <begin position="439"/>
        <end position="462"/>
    </location>
</feature>
<evidence type="ECO:0000256" key="5">
    <source>
        <dbReference type="ARBA" id="ARBA00012699"/>
    </source>
</evidence>
<feature type="transmembrane region" description="Helical" evidence="11">
    <location>
        <begin position="403"/>
        <end position="427"/>
    </location>
</feature>
<comment type="pathway">
    <text evidence="3">Sphingolipid metabolism.</text>
</comment>
<gene>
    <name evidence="12" type="ORF">SHERM_14609</name>
</gene>
<keyword evidence="10 11" id="KW-0472">Membrane</keyword>
<name>A0A9N7MRR8_STRHE</name>
<evidence type="ECO:0000256" key="10">
    <source>
        <dbReference type="ARBA" id="ARBA00023136"/>
    </source>
</evidence>
<keyword evidence="13" id="KW-1185">Reference proteome</keyword>
<dbReference type="OrthoDB" id="1483400at2759"/>
<evidence type="ECO:0000256" key="8">
    <source>
        <dbReference type="ARBA" id="ARBA00022692"/>
    </source>
</evidence>
<keyword evidence="8 11" id="KW-0812">Transmembrane</keyword>
<reference evidence="12" key="1">
    <citation type="submission" date="2019-12" db="EMBL/GenBank/DDBJ databases">
        <authorList>
            <person name="Scholes J."/>
        </authorList>
    </citation>
    <scope>NUCLEOTIDE SEQUENCE</scope>
</reference>
<dbReference type="GO" id="GO:0006679">
    <property type="term" value="P:glucosylceramide biosynthetic process"/>
    <property type="evidence" value="ECO:0007669"/>
    <property type="project" value="TreeGrafter"/>
</dbReference>
<evidence type="ECO:0000313" key="13">
    <source>
        <dbReference type="Proteomes" id="UP001153555"/>
    </source>
</evidence>
<feature type="transmembrane region" description="Helical" evidence="11">
    <location>
        <begin position="482"/>
        <end position="501"/>
    </location>
</feature>
<keyword evidence="6" id="KW-0328">Glycosyltransferase</keyword>
<evidence type="ECO:0000256" key="2">
    <source>
        <dbReference type="ARBA" id="ARBA00004760"/>
    </source>
</evidence>
<comment type="similarity">
    <text evidence="4">Belongs to the glycosyltransferase 2 family.</text>
</comment>
<dbReference type="Gene3D" id="3.90.550.10">
    <property type="entry name" value="Spore Coat Polysaccharide Biosynthesis Protein SpsA, Chain A"/>
    <property type="match status" value="1"/>
</dbReference>
<organism evidence="12 13">
    <name type="scientific">Striga hermonthica</name>
    <name type="common">Purple witchweed</name>
    <name type="synonym">Buchnera hermonthica</name>
    <dbReference type="NCBI Taxonomy" id="68872"/>
    <lineage>
        <taxon>Eukaryota</taxon>
        <taxon>Viridiplantae</taxon>
        <taxon>Streptophyta</taxon>
        <taxon>Embryophyta</taxon>
        <taxon>Tracheophyta</taxon>
        <taxon>Spermatophyta</taxon>
        <taxon>Magnoliopsida</taxon>
        <taxon>eudicotyledons</taxon>
        <taxon>Gunneridae</taxon>
        <taxon>Pentapetalae</taxon>
        <taxon>asterids</taxon>
        <taxon>lamiids</taxon>
        <taxon>Lamiales</taxon>
        <taxon>Orobanchaceae</taxon>
        <taxon>Buchnereae</taxon>
        <taxon>Striga</taxon>
    </lineage>
</organism>
<evidence type="ECO:0000256" key="9">
    <source>
        <dbReference type="ARBA" id="ARBA00022989"/>
    </source>
</evidence>
<dbReference type="Proteomes" id="UP001153555">
    <property type="component" value="Unassembled WGS sequence"/>
</dbReference>
<dbReference type="InterPro" id="IPR029044">
    <property type="entry name" value="Nucleotide-diphossugar_trans"/>
</dbReference>
<evidence type="ECO:0000256" key="7">
    <source>
        <dbReference type="ARBA" id="ARBA00022679"/>
    </source>
</evidence>
<dbReference type="InterPro" id="IPR025993">
    <property type="entry name" value="Ceramide_glucosylTrfase"/>
</dbReference>
<dbReference type="EMBL" id="CACSLK010012206">
    <property type="protein sequence ID" value="CAA0814310.1"/>
    <property type="molecule type" value="Genomic_DNA"/>
</dbReference>
<protein>
    <recommendedName>
        <fullName evidence="5">ceramide glucosyltransferase</fullName>
        <ecNumber evidence="5">2.4.1.80</ecNumber>
    </recommendedName>
</protein>
<proteinExistence type="inferred from homology"/>
<dbReference type="FunFam" id="3.90.550.10:FF:000086">
    <property type="entry name" value="Putative ceramide glucosyltransferase"/>
    <property type="match status" value="1"/>
</dbReference>
<dbReference type="AlphaFoldDB" id="A0A9N7MRR8"/>
<evidence type="ECO:0000256" key="11">
    <source>
        <dbReference type="SAM" id="Phobius"/>
    </source>
</evidence>
<comment type="caution">
    <text evidence="12">The sequence shown here is derived from an EMBL/GenBank/DDBJ whole genome shotgun (WGS) entry which is preliminary data.</text>
</comment>
<evidence type="ECO:0000256" key="1">
    <source>
        <dbReference type="ARBA" id="ARBA00004141"/>
    </source>
</evidence>
<evidence type="ECO:0000256" key="3">
    <source>
        <dbReference type="ARBA" id="ARBA00004991"/>
    </source>
</evidence>